<evidence type="ECO:0000313" key="2">
    <source>
        <dbReference type="Proteomes" id="UP001375370"/>
    </source>
</evidence>
<evidence type="ECO:0000313" key="1">
    <source>
        <dbReference type="EMBL" id="WWX25561.1"/>
    </source>
</evidence>
<organism evidence="1 2">
    <name type="scientific">Candidatus Dehalogenimonas loeffleri</name>
    <dbReference type="NCBI Taxonomy" id="3127115"/>
    <lineage>
        <taxon>Bacteria</taxon>
        <taxon>Bacillati</taxon>
        <taxon>Chloroflexota</taxon>
        <taxon>Dehalococcoidia</taxon>
        <taxon>Dehalococcoidales</taxon>
        <taxon>Dehalococcoidaceae</taxon>
        <taxon>Dehalogenimonas</taxon>
    </lineage>
</organism>
<dbReference type="RefSeq" id="WP_338737835.1">
    <property type="nucleotide sequence ID" value="NZ_CP146612.1"/>
</dbReference>
<dbReference type="EMBL" id="CP146612">
    <property type="protein sequence ID" value="WWX25561.1"/>
    <property type="molecule type" value="Genomic_DNA"/>
</dbReference>
<sequence>MKRNKNRLTSKLAVLGLVLIIGLGSMTIGTAAWTDEILFSGTATTGSWCTEQEGSPGFWKNVEKTHKYTCRQLLDFCATVDAGSRWLIPDLACHYGIIDWVDVLKVIDDGEGGTARQKFLRQYICLRLNVTAGRLFLTTTHHIYSNDPVNPYHFDPGNYLGLTPSPSSPPVTLQQIINAIEDKYLGASPTGAQYTIMQKLCEALNTLLV</sequence>
<keyword evidence="2" id="KW-1185">Reference proteome</keyword>
<dbReference type="Proteomes" id="UP001375370">
    <property type="component" value="Chromosome"/>
</dbReference>
<gene>
    <name evidence="1" type="ORF">V8247_00905</name>
</gene>
<reference evidence="1 2" key="1">
    <citation type="submission" date="2024-03" db="EMBL/GenBank/DDBJ databases">
        <title>A Dehalogenimonas Isolated from Estuarine Sediments Dihaloeliminates Chlorinated Alkanes.</title>
        <authorList>
            <person name="Yang Y."/>
            <person name="Wang H."/>
        </authorList>
    </citation>
    <scope>NUCLEOTIDE SEQUENCE [LARGE SCALE GENOMIC DNA]</scope>
    <source>
        <strain evidence="1 2">W</strain>
    </source>
</reference>
<protein>
    <recommendedName>
        <fullName evidence="3">SLH domain-containing protein</fullName>
    </recommendedName>
</protein>
<evidence type="ECO:0008006" key="3">
    <source>
        <dbReference type="Google" id="ProtNLM"/>
    </source>
</evidence>
<proteinExistence type="predicted"/>
<accession>A0ABZ2J8V8</accession>
<name>A0ABZ2J8V8_9CHLR</name>